<feature type="signal peptide" evidence="26">
    <location>
        <begin position="1"/>
        <end position="21"/>
    </location>
</feature>
<dbReference type="PRINTS" id="PR01265">
    <property type="entry name" value="LINKMODULE"/>
</dbReference>
<dbReference type="SMART" id="SM00445">
    <property type="entry name" value="LINK"/>
    <property type="match status" value="1"/>
</dbReference>
<evidence type="ECO:0000256" key="3">
    <source>
        <dbReference type="ARBA" id="ARBA00004613"/>
    </source>
</evidence>
<keyword evidence="7" id="KW-0597">Phosphoprotein</keyword>
<keyword evidence="14" id="KW-1015">Disulfide bond</keyword>
<evidence type="ECO:0000256" key="8">
    <source>
        <dbReference type="ARBA" id="ARBA00022692"/>
    </source>
</evidence>
<gene>
    <name evidence="28" type="ORF">GDO86_008848</name>
</gene>
<keyword evidence="13" id="KW-0472">Membrane</keyword>
<sequence length="359" mass="41135">MAKRLWIFTFGLCCLMGISQGRTVISCRFKGVFHVEKNDRYFLNRDDANNVCRELNCTIANITQMQIAHQFGFETCRYGWIEDRIVIPRTKPNPICAANHTGIFILSYNVSLTYDAYCFNASETADKSCDPVVLTESADFPRVSIDSYDPTLDLQNPYRNQDSDKNGFIRDSVTDPVPPILTSDSREGFGDEEGNIESYGDSNPYTTNEEVNESTEQPFEDNIGHSGYHESHGSHNEHPVPNEHEDHGDYTDTDFTERPYEVYDSTLNGRHHDRETDYTNDKYPTRPDDEKSIQPNNYPRSLPYVTDSPIDPYEDHNDDRHDNEHDDSKPNKGRKSSHDSSTHDFVTGQPKRQRGARIP</sequence>
<evidence type="ECO:0000256" key="18">
    <source>
        <dbReference type="ARBA" id="ARBA00029917"/>
    </source>
</evidence>
<comment type="subcellular location">
    <subcellularLocation>
        <location evidence="2">Cell membrane</location>
        <topology evidence="2">Single-pass type I membrane protein</topology>
    </subcellularLocation>
    <subcellularLocation>
        <location evidence="1">Cell projection</location>
        <location evidence="1">Microvillus</location>
    </subcellularLocation>
    <subcellularLocation>
        <location evidence="3">Secreted</location>
    </subcellularLocation>
</comment>
<keyword evidence="16" id="KW-0325">Glycoprotein</keyword>
<keyword evidence="5" id="KW-1003">Cell membrane</keyword>
<dbReference type="EMBL" id="JAACNH010000007">
    <property type="protein sequence ID" value="KAG8438320.1"/>
    <property type="molecule type" value="Genomic_DNA"/>
</dbReference>
<dbReference type="GO" id="GO:0070374">
    <property type="term" value="P:positive regulation of ERK1 and ERK2 cascade"/>
    <property type="evidence" value="ECO:0007669"/>
    <property type="project" value="TreeGrafter"/>
</dbReference>
<evidence type="ECO:0000313" key="28">
    <source>
        <dbReference type="EMBL" id="KAG8438320.1"/>
    </source>
</evidence>
<dbReference type="InterPro" id="IPR016186">
    <property type="entry name" value="C-type_lectin-like/link_sf"/>
</dbReference>
<dbReference type="InterPro" id="IPR043210">
    <property type="entry name" value="CD44_antigen-like"/>
</dbReference>
<feature type="compositionally biased region" description="Basic and acidic residues" evidence="25">
    <location>
        <begin position="270"/>
        <end position="292"/>
    </location>
</feature>
<dbReference type="InterPro" id="IPR016187">
    <property type="entry name" value="CTDL_fold"/>
</dbReference>
<dbReference type="PRINTS" id="PR00658">
    <property type="entry name" value="CD44"/>
</dbReference>
<evidence type="ECO:0000256" key="20">
    <source>
        <dbReference type="ARBA" id="ARBA00031179"/>
    </source>
</evidence>
<dbReference type="Proteomes" id="UP000812440">
    <property type="component" value="Chromosome 4"/>
</dbReference>
<accession>A0A8T2J4P5</accession>
<dbReference type="GO" id="GO:0042981">
    <property type="term" value="P:regulation of apoptotic process"/>
    <property type="evidence" value="ECO:0007669"/>
    <property type="project" value="UniProtKB-ARBA"/>
</dbReference>
<keyword evidence="8" id="KW-0812">Transmembrane</keyword>
<dbReference type="GO" id="GO:0035692">
    <property type="term" value="C:macrophage migration inhibitory factor receptor complex"/>
    <property type="evidence" value="ECO:0007669"/>
    <property type="project" value="TreeGrafter"/>
</dbReference>
<dbReference type="GO" id="GO:0016323">
    <property type="term" value="C:basolateral plasma membrane"/>
    <property type="evidence" value="ECO:0007669"/>
    <property type="project" value="TreeGrafter"/>
</dbReference>
<dbReference type="GO" id="GO:0048731">
    <property type="term" value="P:system development"/>
    <property type="evidence" value="ECO:0007669"/>
    <property type="project" value="UniProtKB-ARBA"/>
</dbReference>
<dbReference type="CDD" id="cd03516">
    <property type="entry name" value="Link_domain_CD44_like"/>
    <property type="match status" value="1"/>
</dbReference>
<dbReference type="PANTHER" id="PTHR10225:SF6">
    <property type="entry name" value="CD44 ANTIGEN"/>
    <property type="match status" value="1"/>
</dbReference>
<evidence type="ECO:0000256" key="15">
    <source>
        <dbReference type="ARBA" id="ARBA00023170"/>
    </source>
</evidence>
<keyword evidence="10" id="KW-0130">Cell adhesion</keyword>
<feature type="region of interest" description="Disordered" evidence="25">
    <location>
        <begin position="151"/>
        <end position="359"/>
    </location>
</feature>
<evidence type="ECO:0000256" key="23">
    <source>
        <dbReference type="ARBA" id="ARBA00032917"/>
    </source>
</evidence>
<evidence type="ECO:0000256" key="25">
    <source>
        <dbReference type="SAM" id="MobiDB-lite"/>
    </source>
</evidence>
<evidence type="ECO:0000259" key="27">
    <source>
        <dbReference type="PROSITE" id="PS50963"/>
    </source>
</evidence>
<dbReference type="GO" id="GO:0009986">
    <property type="term" value="C:cell surface"/>
    <property type="evidence" value="ECO:0007669"/>
    <property type="project" value="UniProtKB-ARBA"/>
</dbReference>
<organism evidence="28 29">
    <name type="scientific">Hymenochirus boettgeri</name>
    <name type="common">Congo dwarf clawed frog</name>
    <dbReference type="NCBI Taxonomy" id="247094"/>
    <lineage>
        <taxon>Eukaryota</taxon>
        <taxon>Metazoa</taxon>
        <taxon>Chordata</taxon>
        <taxon>Craniata</taxon>
        <taxon>Vertebrata</taxon>
        <taxon>Euteleostomi</taxon>
        <taxon>Amphibia</taxon>
        <taxon>Batrachia</taxon>
        <taxon>Anura</taxon>
        <taxon>Pipoidea</taxon>
        <taxon>Pipidae</taxon>
        <taxon>Pipinae</taxon>
        <taxon>Hymenochirus</taxon>
    </lineage>
</organism>
<evidence type="ECO:0000256" key="24">
    <source>
        <dbReference type="PROSITE-ProRule" id="PRU00323"/>
    </source>
</evidence>
<evidence type="ECO:0000256" key="19">
    <source>
        <dbReference type="ARBA" id="ARBA00029928"/>
    </source>
</evidence>
<keyword evidence="9 26" id="KW-0732">Signal</keyword>
<evidence type="ECO:0000313" key="29">
    <source>
        <dbReference type="Proteomes" id="UP000812440"/>
    </source>
</evidence>
<evidence type="ECO:0000256" key="6">
    <source>
        <dbReference type="ARBA" id="ARBA00022525"/>
    </source>
</evidence>
<evidence type="ECO:0000256" key="1">
    <source>
        <dbReference type="ARBA" id="ARBA00004105"/>
    </source>
</evidence>
<dbReference type="GO" id="GO:0007155">
    <property type="term" value="P:cell adhesion"/>
    <property type="evidence" value="ECO:0007669"/>
    <property type="project" value="UniProtKB-KW"/>
</dbReference>
<dbReference type="AlphaFoldDB" id="A0A8T2J4P5"/>
<evidence type="ECO:0000256" key="10">
    <source>
        <dbReference type="ARBA" id="ARBA00022889"/>
    </source>
</evidence>
<proteinExistence type="predicted"/>
<evidence type="ECO:0000256" key="5">
    <source>
        <dbReference type="ARBA" id="ARBA00022475"/>
    </source>
</evidence>
<dbReference type="Gene3D" id="3.10.100.10">
    <property type="entry name" value="Mannose-Binding Protein A, subunit A"/>
    <property type="match status" value="1"/>
</dbReference>
<dbReference type="GO" id="GO:0004896">
    <property type="term" value="F:cytokine receptor activity"/>
    <property type="evidence" value="ECO:0007669"/>
    <property type="project" value="TreeGrafter"/>
</dbReference>
<feature type="compositionally biased region" description="Basic and acidic residues" evidence="25">
    <location>
        <begin position="313"/>
        <end position="342"/>
    </location>
</feature>
<dbReference type="PROSITE" id="PS01241">
    <property type="entry name" value="LINK_1"/>
    <property type="match status" value="1"/>
</dbReference>
<feature type="compositionally biased region" description="Polar residues" evidence="25">
    <location>
        <begin position="200"/>
        <end position="217"/>
    </location>
</feature>
<name>A0A8T2J4P5_9PIPI</name>
<dbReference type="PANTHER" id="PTHR10225">
    <property type="entry name" value="HYALURONAN RECEPTOR"/>
    <property type="match status" value="1"/>
</dbReference>
<evidence type="ECO:0000256" key="4">
    <source>
        <dbReference type="ARBA" id="ARBA00020474"/>
    </source>
</evidence>
<keyword evidence="29" id="KW-1185">Reference proteome</keyword>
<evidence type="ECO:0000256" key="16">
    <source>
        <dbReference type="ARBA" id="ARBA00023180"/>
    </source>
</evidence>
<evidence type="ECO:0000256" key="7">
    <source>
        <dbReference type="ARBA" id="ARBA00022553"/>
    </source>
</evidence>
<feature type="compositionally biased region" description="Basic and acidic residues" evidence="25">
    <location>
        <begin position="227"/>
        <end position="261"/>
    </location>
</feature>
<evidence type="ECO:0000256" key="9">
    <source>
        <dbReference type="ARBA" id="ARBA00022729"/>
    </source>
</evidence>
<evidence type="ECO:0000256" key="11">
    <source>
        <dbReference type="ARBA" id="ARBA00022974"/>
    </source>
</evidence>
<evidence type="ECO:0000256" key="13">
    <source>
        <dbReference type="ARBA" id="ARBA00023136"/>
    </source>
</evidence>
<keyword evidence="12" id="KW-1133">Transmembrane helix</keyword>
<reference evidence="28" key="1">
    <citation type="thesis" date="2020" institute="ProQuest LLC" country="789 East Eisenhower Parkway, Ann Arbor, MI, USA">
        <title>Comparative Genomics and Chromosome Evolution.</title>
        <authorList>
            <person name="Mudd A.B."/>
        </authorList>
    </citation>
    <scope>NUCLEOTIDE SEQUENCE</scope>
    <source>
        <strain evidence="28">Female2</strain>
        <tissue evidence="28">Blood</tissue>
    </source>
</reference>
<dbReference type="SUPFAM" id="SSF56436">
    <property type="entry name" value="C-type lectin-like"/>
    <property type="match status" value="1"/>
</dbReference>
<dbReference type="PROSITE" id="PS50963">
    <property type="entry name" value="LINK_2"/>
    <property type="match status" value="1"/>
</dbReference>
<feature type="non-terminal residue" evidence="28">
    <location>
        <position position="359"/>
    </location>
</feature>
<dbReference type="GO" id="GO:0006954">
    <property type="term" value="P:inflammatory response"/>
    <property type="evidence" value="ECO:0007669"/>
    <property type="project" value="TreeGrafter"/>
</dbReference>
<dbReference type="InterPro" id="IPR000538">
    <property type="entry name" value="Link_dom"/>
</dbReference>
<feature type="chain" id="PRO_5035907638" description="CD44 antigen" evidence="26">
    <location>
        <begin position="22"/>
        <end position="359"/>
    </location>
</feature>
<keyword evidence="17" id="KW-0966">Cell projection</keyword>
<evidence type="ECO:0000256" key="22">
    <source>
        <dbReference type="ARBA" id="ARBA00032514"/>
    </source>
</evidence>
<evidence type="ECO:0000256" key="14">
    <source>
        <dbReference type="ARBA" id="ARBA00023157"/>
    </source>
</evidence>
<dbReference type="Pfam" id="PF00193">
    <property type="entry name" value="Xlink"/>
    <property type="match status" value="1"/>
</dbReference>
<evidence type="ECO:0000256" key="2">
    <source>
        <dbReference type="ARBA" id="ARBA00004251"/>
    </source>
</evidence>
<evidence type="ECO:0000256" key="26">
    <source>
        <dbReference type="SAM" id="SignalP"/>
    </source>
</evidence>
<evidence type="ECO:0000256" key="21">
    <source>
        <dbReference type="ARBA" id="ARBA00031823"/>
    </source>
</evidence>
<evidence type="ECO:0000256" key="12">
    <source>
        <dbReference type="ARBA" id="ARBA00022989"/>
    </source>
</evidence>
<dbReference type="GO" id="GO:0005576">
    <property type="term" value="C:extracellular region"/>
    <property type="evidence" value="ECO:0007669"/>
    <property type="project" value="UniProtKB-SubCell"/>
</dbReference>
<comment type="caution">
    <text evidence="28">The sequence shown here is derived from an EMBL/GenBank/DDBJ whole genome shotgun (WGS) entry which is preliminary data.</text>
</comment>
<keyword evidence="6" id="KW-0964">Secreted</keyword>
<dbReference type="FunFam" id="3.10.100.10:FF:000004">
    <property type="entry name" value="CD44 antigen isoform X2"/>
    <property type="match status" value="1"/>
</dbReference>
<feature type="domain" description="Link" evidence="27">
    <location>
        <begin position="31"/>
        <end position="120"/>
    </location>
</feature>
<keyword evidence="15" id="KW-0675">Receptor</keyword>
<comment type="caution">
    <text evidence="24">Lacks conserved residue(s) required for the propagation of feature annotation.</text>
</comment>
<dbReference type="GO" id="GO:0005540">
    <property type="term" value="F:hyaluronic acid binding"/>
    <property type="evidence" value="ECO:0007669"/>
    <property type="project" value="InterPro"/>
</dbReference>
<dbReference type="InterPro" id="IPR001231">
    <property type="entry name" value="CD44_antigen"/>
</dbReference>
<evidence type="ECO:0000256" key="17">
    <source>
        <dbReference type="ARBA" id="ARBA00023273"/>
    </source>
</evidence>
<keyword evidence="11" id="KW-0654">Proteoglycan</keyword>
<protein>
    <recommendedName>
        <fullName evidence="4">CD44 antigen</fullName>
    </recommendedName>
    <alternativeName>
        <fullName evidence="22">GP90 lymphocyte homing/adhesion receptor</fullName>
    </alternativeName>
    <alternativeName>
        <fullName evidence="21">HUTCH-I</fullName>
    </alternativeName>
    <alternativeName>
        <fullName evidence="23">Hermes antigen</fullName>
    </alternativeName>
    <alternativeName>
        <fullName evidence="20">Hyaluronate receptor</fullName>
    </alternativeName>
    <alternativeName>
        <fullName evidence="18">Phagocytic glycoprotein 1</fullName>
    </alternativeName>
    <alternativeName>
        <fullName evidence="19">Phagocytic glycoprotein I</fullName>
    </alternativeName>
</protein>
<dbReference type="GO" id="GO:0009653">
    <property type="term" value="P:anatomical structure morphogenesis"/>
    <property type="evidence" value="ECO:0007669"/>
    <property type="project" value="UniProtKB-ARBA"/>
</dbReference>
<dbReference type="GO" id="GO:0005902">
    <property type="term" value="C:microvillus"/>
    <property type="evidence" value="ECO:0007669"/>
    <property type="project" value="UniProtKB-SubCell"/>
</dbReference>
<dbReference type="OrthoDB" id="9938473at2759"/>